<dbReference type="GO" id="GO:0009002">
    <property type="term" value="F:serine-type D-Ala-D-Ala carboxypeptidase activity"/>
    <property type="evidence" value="ECO:0007669"/>
    <property type="project" value="UniProtKB-EC"/>
</dbReference>
<keyword evidence="8 17" id="KW-0378">Hydrolase</keyword>
<feature type="domain" description="Peptidase S11 D-Ala-D-Ala carboxypeptidase A C-terminal" evidence="16">
    <location>
        <begin position="296"/>
        <end position="387"/>
    </location>
</feature>
<evidence type="ECO:0000313" key="18">
    <source>
        <dbReference type="Proteomes" id="UP001216329"/>
    </source>
</evidence>
<evidence type="ECO:0000256" key="14">
    <source>
        <dbReference type="PIRSR" id="PIRSR618044-2"/>
    </source>
</evidence>
<gene>
    <name evidence="17" type="ORF">P0Y58_19565</name>
</gene>
<evidence type="ECO:0000256" key="4">
    <source>
        <dbReference type="ARBA" id="ARBA00012448"/>
    </source>
</evidence>
<dbReference type="PANTHER" id="PTHR21581:SF6">
    <property type="entry name" value="TRAFFICKING PROTEIN PARTICLE COMPLEX SUBUNIT 12"/>
    <property type="match status" value="1"/>
</dbReference>
<dbReference type="GO" id="GO:0071555">
    <property type="term" value="P:cell wall organization"/>
    <property type="evidence" value="ECO:0007669"/>
    <property type="project" value="UniProtKB-KW"/>
</dbReference>
<name>A0AAJ5WDY5_9PSED</name>
<feature type="active site" description="Acyl-ester intermediate" evidence="13">
    <location>
        <position position="77"/>
    </location>
</feature>
<accession>A0AAJ5WDY5</accession>
<evidence type="ECO:0000256" key="5">
    <source>
        <dbReference type="ARBA" id="ARBA00022645"/>
    </source>
</evidence>
<dbReference type="PANTHER" id="PTHR21581">
    <property type="entry name" value="D-ALANYL-D-ALANINE CARBOXYPEPTIDASE"/>
    <property type="match status" value="1"/>
</dbReference>
<dbReference type="InterPro" id="IPR037167">
    <property type="entry name" value="Peptidase_S11_C_sf"/>
</dbReference>
<feature type="active site" evidence="13">
    <location>
        <position position="143"/>
    </location>
</feature>
<dbReference type="SUPFAM" id="SSF69189">
    <property type="entry name" value="Penicillin-binding protein associated domain"/>
    <property type="match status" value="1"/>
</dbReference>
<evidence type="ECO:0000256" key="1">
    <source>
        <dbReference type="ARBA" id="ARBA00003217"/>
    </source>
</evidence>
<dbReference type="Gene3D" id="2.60.410.10">
    <property type="entry name" value="D-Ala-D-Ala carboxypeptidase, C-terminal domain"/>
    <property type="match status" value="1"/>
</dbReference>
<dbReference type="EMBL" id="CP119325">
    <property type="protein sequence ID" value="WEK29094.1"/>
    <property type="molecule type" value="Genomic_DNA"/>
</dbReference>
<comment type="similarity">
    <text evidence="3 15">Belongs to the peptidase S11 family.</text>
</comment>
<feature type="binding site" evidence="14">
    <location>
        <position position="246"/>
    </location>
    <ligand>
        <name>substrate</name>
    </ligand>
</feature>
<keyword evidence="5" id="KW-0121">Carboxypeptidase</keyword>
<comment type="function">
    <text evidence="1">Removes C-terminal D-alanyl residues from sugar-peptide cell wall precursors.</text>
</comment>
<dbReference type="GO" id="GO:0009252">
    <property type="term" value="P:peptidoglycan biosynthetic process"/>
    <property type="evidence" value="ECO:0007669"/>
    <property type="project" value="UniProtKB-KW"/>
</dbReference>
<dbReference type="GO" id="GO:0008360">
    <property type="term" value="P:regulation of cell shape"/>
    <property type="evidence" value="ECO:0007669"/>
    <property type="project" value="UniProtKB-KW"/>
</dbReference>
<dbReference type="AlphaFoldDB" id="A0AAJ5WDY5"/>
<dbReference type="PRINTS" id="PR00725">
    <property type="entry name" value="DADACBPTASE1"/>
</dbReference>
<dbReference type="Proteomes" id="UP001216329">
    <property type="component" value="Chromosome"/>
</dbReference>
<dbReference type="InterPro" id="IPR012907">
    <property type="entry name" value="Peptidase_S11_C"/>
</dbReference>
<evidence type="ECO:0000256" key="3">
    <source>
        <dbReference type="ARBA" id="ARBA00007164"/>
    </source>
</evidence>
<evidence type="ECO:0000259" key="16">
    <source>
        <dbReference type="SMART" id="SM00936"/>
    </source>
</evidence>
<dbReference type="EC" id="3.4.16.4" evidence="4"/>
<proteinExistence type="inferred from homology"/>
<dbReference type="InterPro" id="IPR012338">
    <property type="entry name" value="Beta-lactam/transpept-like"/>
</dbReference>
<evidence type="ECO:0000256" key="8">
    <source>
        <dbReference type="ARBA" id="ARBA00022801"/>
    </source>
</evidence>
<dbReference type="SUPFAM" id="SSF56601">
    <property type="entry name" value="beta-lactamase/transpeptidase-like"/>
    <property type="match status" value="1"/>
</dbReference>
<evidence type="ECO:0000256" key="13">
    <source>
        <dbReference type="PIRSR" id="PIRSR618044-1"/>
    </source>
</evidence>
<dbReference type="SMART" id="SM00936">
    <property type="entry name" value="PBP5_C"/>
    <property type="match status" value="1"/>
</dbReference>
<dbReference type="InterPro" id="IPR018044">
    <property type="entry name" value="Peptidase_S11"/>
</dbReference>
<comment type="catalytic activity">
    <reaction evidence="12">
        <text>Preferential cleavage: (Ac)2-L-Lys-D-Ala-|-D-Ala. Also transpeptidation of peptidyl-alanyl moieties that are N-acyl substituents of D-alanine.</text>
        <dbReference type="EC" id="3.4.16.4"/>
    </reaction>
</comment>
<keyword evidence="7" id="KW-0732">Signal</keyword>
<evidence type="ECO:0000256" key="10">
    <source>
        <dbReference type="ARBA" id="ARBA00022984"/>
    </source>
</evidence>
<sequence length="418" mass="45099">MRCDEFRVLECMEGIRVVGWLLRALVAKLLVLNIGLAQAEDYLPAPGVAAQAWLLMDHESGEVLAQGNADARVDPASLVKIMTSYVLGQALRGGGVDLNDHVTIDTDASAAGNAQLQGSSLMFLKPGDRVTIDDLNKGIVIQSGNDACIALADYMAGSEQSFVDAMNEQARQLGMLNTQFKTVHGLAAEGQYSSARDMALLSRALIEQLPAEYALYKEKAFSFNHVLQHNRNRLLWSTSLAVDGLKTGNSAAGGYSLVTSAGLNGRRLIAVVLGAESDRLRFQESEKLLKWGFRAFETVTPIKADEVFVSKRVWFGDTPNVKLNAGAHPAISVPYGQAAEVSVSAILDSPELHAPLQAGQVVGVVNFQIGSRHIAEKPLVVMEAVDEGGWFSRAWDFLLLKLYQWLGVCLLCTGEGGL</sequence>
<dbReference type="InterPro" id="IPR001967">
    <property type="entry name" value="Peptidase_S11_N"/>
</dbReference>
<feature type="active site" description="Proton acceptor" evidence="13">
    <location>
        <position position="80"/>
    </location>
</feature>
<evidence type="ECO:0000256" key="2">
    <source>
        <dbReference type="ARBA" id="ARBA00004752"/>
    </source>
</evidence>
<keyword evidence="10" id="KW-0573">Peptidoglycan synthesis</keyword>
<protein>
    <recommendedName>
        <fullName evidence="4">serine-type D-Ala-D-Ala carboxypeptidase</fullName>
        <ecNumber evidence="4">3.4.16.4</ecNumber>
    </recommendedName>
</protein>
<dbReference type="InterPro" id="IPR015956">
    <property type="entry name" value="Peniciliin-bd_prot_C_sf"/>
</dbReference>
<keyword evidence="11" id="KW-0961">Cell wall biogenesis/degradation</keyword>
<dbReference type="Pfam" id="PF00768">
    <property type="entry name" value="Peptidase_S11"/>
    <property type="match status" value="1"/>
</dbReference>
<organism evidence="17 18">
    <name type="scientific">Candidatus Pseudomonas phytovorans</name>
    <dbReference type="NCBI Taxonomy" id="3121377"/>
    <lineage>
        <taxon>Bacteria</taxon>
        <taxon>Pseudomonadati</taxon>
        <taxon>Pseudomonadota</taxon>
        <taxon>Gammaproteobacteria</taxon>
        <taxon>Pseudomonadales</taxon>
        <taxon>Pseudomonadaceae</taxon>
        <taxon>Pseudomonas</taxon>
    </lineage>
</organism>
<evidence type="ECO:0000313" key="17">
    <source>
        <dbReference type="EMBL" id="WEK29094.1"/>
    </source>
</evidence>
<evidence type="ECO:0000256" key="9">
    <source>
        <dbReference type="ARBA" id="ARBA00022960"/>
    </source>
</evidence>
<comment type="pathway">
    <text evidence="2">Cell wall biogenesis; peptidoglycan biosynthesis.</text>
</comment>
<reference evidence="17" key="1">
    <citation type="submission" date="2023-03" db="EMBL/GenBank/DDBJ databases">
        <title>Andean soil-derived lignocellulolytic bacterial consortium as a source of novel taxa and putative plastic-active enzymes.</title>
        <authorList>
            <person name="Diaz-Garcia L."/>
            <person name="Chuvochina M."/>
            <person name="Feuerriegel G."/>
            <person name="Bunk B."/>
            <person name="Sproer C."/>
            <person name="Streit W.R."/>
            <person name="Rodriguez L.M."/>
            <person name="Overmann J."/>
            <person name="Jimenez D.J."/>
        </authorList>
    </citation>
    <scope>NUCLEOTIDE SEQUENCE</scope>
    <source>
        <strain evidence="17">MAG 876</strain>
    </source>
</reference>
<evidence type="ECO:0000256" key="7">
    <source>
        <dbReference type="ARBA" id="ARBA00022729"/>
    </source>
</evidence>
<evidence type="ECO:0000256" key="6">
    <source>
        <dbReference type="ARBA" id="ARBA00022670"/>
    </source>
</evidence>
<evidence type="ECO:0000256" key="11">
    <source>
        <dbReference type="ARBA" id="ARBA00023316"/>
    </source>
</evidence>
<dbReference type="Pfam" id="PF07943">
    <property type="entry name" value="PBP5_C"/>
    <property type="match status" value="1"/>
</dbReference>
<keyword evidence="6" id="KW-0645">Protease</keyword>
<dbReference type="Gene3D" id="3.40.710.10">
    <property type="entry name" value="DD-peptidase/beta-lactamase superfamily"/>
    <property type="match status" value="1"/>
</dbReference>
<evidence type="ECO:0000256" key="12">
    <source>
        <dbReference type="ARBA" id="ARBA00034000"/>
    </source>
</evidence>
<keyword evidence="9" id="KW-0133">Cell shape</keyword>
<dbReference type="GO" id="GO:0006508">
    <property type="term" value="P:proteolysis"/>
    <property type="evidence" value="ECO:0007669"/>
    <property type="project" value="UniProtKB-KW"/>
</dbReference>
<evidence type="ECO:0000256" key="15">
    <source>
        <dbReference type="RuleBase" id="RU004016"/>
    </source>
</evidence>